<organism evidence="2 3">
    <name type="scientific">Lophiotrema nucula</name>
    <dbReference type="NCBI Taxonomy" id="690887"/>
    <lineage>
        <taxon>Eukaryota</taxon>
        <taxon>Fungi</taxon>
        <taxon>Dikarya</taxon>
        <taxon>Ascomycota</taxon>
        <taxon>Pezizomycotina</taxon>
        <taxon>Dothideomycetes</taxon>
        <taxon>Pleosporomycetidae</taxon>
        <taxon>Pleosporales</taxon>
        <taxon>Lophiotremataceae</taxon>
        <taxon>Lophiotrema</taxon>
    </lineage>
</organism>
<dbReference type="InterPro" id="IPR000250">
    <property type="entry name" value="Peptidase_G1"/>
</dbReference>
<dbReference type="PANTHER" id="PTHR37536:SF1">
    <property type="entry name" value="ASPERGILLOPEPSIN, PUTAITVE (AFU_ORTHOLOGUE AFUA_7G01200)"/>
    <property type="match status" value="1"/>
</dbReference>
<gene>
    <name evidence="2" type="ORF">BDV96DRAFT_371320</name>
</gene>
<dbReference type="InterPro" id="IPR013320">
    <property type="entry name" value="ConA-like_dom_sf"/>
</dbReference>
<evidence type="ECO:0000313" key="2">
    <source>
        <dbReference type="EMBL" id="KAF2119136.1"/>
    </source>
</evidence>
<protein>
    <submittedName>
        <fullName evidence="2">Peptidase G1</fullName>
    </submittedName>
</protein>
<dbReference type="InterPro" id="IPR038656">
    <property type="entry name" value="Peptidase_G1_sf"/>
</dbReference>
<dbReference type="AlphaFoldDB" id="A0A6A5ZJ23"/>
<dbReference type="OrthoDB" id="2862635at2759"/>
<feature type="signal peptide" evidence="1">
    <location>
        <begin position="1"/>
        <end position="18"/>
    </location>
</feature>
<evidence type="ECO:0000256" key="1">
    <source>
        <dbReference type="SAM" id="SignalP"/>
    </source>
</evidence>
<feature type="chain" id="PRO_5025427334" evidence="1">
    <location>
        <begin position="19"/>
        <end position="226"/>
    </location>
</feature>
<dbReference type="EMBL" id="ML977316">
    <property type="protein sequence ID" value="KAF2119136.1"/>
    <property type="molecule type" value="Genomic_DNA"/>
</dbReference>
<accession>A0A6A5ZJ23</accession>
<dbReference type="PANTHER" id="PTHR37536">
    <property type="entry name" value="PUTATIVE (AFU_ORTHOLOGUE AFUA_3G02970)-RELATED"/>
    <property type="match status" value="1"/>
</dbReference>
<dbReference type="Gene3D" id="2.60.120.700">
    <property type="entry name" value="Peptidase G1"/>
    <property type="match status" value="1"/>
</dbReference>
<reference evidence="2" key="1">
    <citation type="journal article" date="2020" name="Stud. Mycol.">
        <title>101 Dothideomycetes genomes: a test case for predicting lifestyles and emergence of pathogens.</title>
        <authorList>
            <person name="Haridas S."/>
            <person name="Albert R."/>
            <person name="Binder M."/>
            <person name="Bloem J."/>
            <person name="Labutti K."/>
            <person name="Salamov A."/>
            <person name="Andreopoulos B."/>
            <person name="Baker S."/>
            <person name="Barry K."/>
            <person name="Bills G."/>
            <person name="Bluhm B."/>
            <person name="Cannon C."/>
            <person name="Castanera R."/>
            <person name="Culley D."/>
            <person name="Daum C."/>
            <person name="Ezra D."/>
            <person name="Gonzalez J."/>
            <person name="Henrissat B."/>
            <person name="Kuo A."/>
            <person name="Liang C."/>
            <person name="Lipzen A."/>
            <person name="Lutzoni F."/>
            <person name="Magnuson J."/>
            <person name="Mondo S."/>
            <person name="Nolan M."/>
            <person name="Ohm R."/>
            <person name="Pangilinan J."/>
            <person name="Park H.-J."/>
            <person name="Ramirez L."/>
            <person name="Alfaro M."/>
            <person name="Sun H."/>
            <person name="Tritt A."/>
            <person name="Yoshinaga Y."/>
            <person name="Zwiers L.-H."/>
            <person name="Turgeon B."/>
            <person name="Goodwin S."/>
            <person name="Spatafora J."/>
            <person name="Crous P."/>
            <person name="Grigoriev I."/>
        </authorList>
    </citation>
    <scope>NUCLEOTIDE SEQUENCE</scope>
    <source>
        <strain evidence="2">CBS 627.86</strain>
    </source>
</reference>
<dbReference type="GO" id="GO:0070007">
    <property type="term" value="F:glutamic-type endopeptidase activity"/>
    <property type="evidence" value="ECO:0007669"/>
    <property type="project" value="InterPro"/>
</dbReference>
<sequence>MKPSKFLCRCFLLPFVSAAFDQNRGGAVLKAPAGDSFSSVTGTFTIPSLSGPDRLSIWVAIGDTLNQDYVLQGGVKYDNSTLSTFANWFPKNATDTTAEVGVKTNDVITITVSVMDGMPEMGTVVIENRSQNKTTTQTLDAPANINPSKLTALAADWFVQAYQMAGELVQVPSFGTVNFTDVSATITSGKKVGATGAGTFVIQGTSGQQYSSTTVTESTIAVKQQI</sequence>
<keyword evidence="3" id="KW-1185">Reference proteome</keyword>
<keyword evidence="1" id="KW-0732">Signal</keyword>
<dbReference type="Pfam" id="PF01828">
    <property type="entry name" value="Peptidase_A4"/>
    <property type="match status" value="1"/>
</dbReference>
<dbReference type="Proteomes" id="UP000799770">
    <property type="component" value="Unassembled WGS sequence"/>
</dbReference>
<dbReference type="CDD" id="cd13426">
    <property type="entry name" value="Peptidase_G1"/>
    <property type="match status" value="1"/>
</dbReference>
<name>A0A6A5ZJ23_9PLEO</name>
<dbReference type="SUPFAM" id="SSF49899">
    <property type="entry name" value="Concanavalin A-like lectins/glucanases"/>
    <property type="match status" value="1"/>
</dbReference>
<dbReference type="GO" id="GO:0006508">
    <property type="term" value="P:proteolysis"/>
    <property type="evidence" value="ECO:0007669"/>
    <property type="project" value="InterPro"/>
</dbReference>
<proteinExistence type="predicted"/>
<evidence type="ECO:0000313" key="3">
    <source>
        <dbReference type="Proteomes" id="UP000799770"/>
    </source>
</evidence>